<dbReference type="Pfam" id="PF01568">
    <property type="entry name" value="Molydop_binding"/>
    <property type="match status" value="1"/>
</dbReference>
<dbReference type="InterPro" id="IPR006657">
    <property type="entry name" value="MoPterin_dinucl-bd_dom"/>
</dbReference>
<dbReference type="Gene3D" id="2.20.25.90">
    <property type="entry name" value="ADC-like domains"/>
    <property type="match status" value="1"/>
</dbReference>
<keyword evidence="2" id="KW-0479">Metal-binding</keyword>
<protein>
    <submittedName>
        <fullName evidence="7">Molybdopterin-dependent oxidoreductase</fullName>
    </submittedName>
</protein>
<feature type="domain" description="Molybdopterin oxidoreductase" evidence="5">
    <location>
        <begin position="60"/>
        <end position="503"/>
    </location>
</feature>
<evidence type="ECO:0000256" key="3">
    <source>
        <dbReference type="ARBA" id="ARBA00023004"/>
    </source>
</evidence>
<dbReference type="EMBL" id="JBHRXI010000002">
    <property type="protein sequence ID" value="MFC3612837.1"/>
    <property type="molecule type" value="Genomic_DNA"/>
</dbReference>
<evidence type="ECO:0000259" key="6">
    <source>
        <dbReference type="Pfam" id="PF01568"/>
    </source>
</evidence>
<dbReference type="PANTHER" id="PTHR43742:SF6">
    <property type="entry name" value="OXIDOREDUCTASE YYAE-RELATED"/>
    <property type="match status" value="1"/>
</dbReference>
<dbReference type="InterPro" id="IPR006656">
    <property type="entry name" value="Mopterin_OxRdtase"/>
</dbReference>
<comment type="caution">
    <text evidence="7">The sequence shown here is derived from an EMBL/GenBank/DDBJ whole genome shotgun (WGS) entry which is preliminary data.</text>
</comment>
<feature type="domain" description="Molybdopterin dinucleotide-binding" evidence="6">
    <location>
        <begin position="595"/>
        <end position="673"/>
    </location>
</feature>
<keyword evidence="8" id="KW-1185">Reference proteome</keyword>
<proteinExistence type="inferred from homology"/>
<dbReference type="Gene3D" id="3.40.228.10">
    <property type="entry name" value="Dimethylsulfoxide Reductase, domain 2"/>
    <property type="match status" value="1"/>
</dbReference>
<dbReference type="SUPFAM" id="SSF50692">
    <property type="entry name" value="ADC-like"/>
    <property type="match status" value="1"/>
</dbReference>
<sequence length="727" mass="80706">MTTRRVLCSGCDIYCQVHAEVPESGKVAEVRTKAIDTRPLMANICMKGVHAPEGFANPDRVLYPLRRTGPRGSGQWEQVSWDEALDDIAARLGDIVARHGPEALAVSTSQWNTQTDNGAARRFMNLLGSPNWISGVAMCAGNTAAVNRLVYGWYPFPDYPNTECIVLFGHNPKPHSWTPIHNAIRRAQQRGAKLIVLDPRRSENAEAADLWLPLKPGTDAAMCLGWIKVILDEGLYDASFVRKWTLGFEEFKRRVDEFPLSRVAEITGVAPDLIAQAARLYATNGPSVIPWTPITDQQRNSTSAIRLMCALRAICGNLDVKGGELFHGFHPDVVSESELELHEHLPDAQRAKQLGADAHPAFTYRAADMLREPAARVWGHDYPNLVNGACMAVPSAVFRAMADGDPYPVRAFFVLGNNALMSYANMQLIHRAITAQELVVAVEHFKTPTAQLADYILPGDAWLERNAISDSFAWTAIYRTSQQAVQPPGECRSVYDFWRGLAHRMGMAEHFPWATQDDLLDHRVAKLSDSFASLAEERAYVAPRMEYRKYETTGFATPSGKVELSSTILDAFGFDPLPNWRPAPPADADWPLTLFTGVREDEFFQTGHRHIASLRKRKPEPLAFLSITDAERLGISSGDDLEVATRQGRVLLKADVRDDMPEGVVRVPHGWWLPERPEGDGTLSGAWTHADAQICPDDSDHLDMEQGIPHLKGIACRVTKTSPQRSN</sequence>
<reference evidence="8" key="1">
    <citation type="journal article" date="2019" name="Int. J. Syst. Evol. Microbiol.">
        <title>The Global Catalogue of Microorganisms (GCM) 10K type strain sequencing project: providing services to taxonomists for standard genome sequencing and annotation.</title>
        <authorList>
            <consortium name="The Broad Institute Genomics Platform"/>
            <consortium name="The Broad Institute Genome Sequencing Center for Infectious Disease"/>
            <person name="Wu L."/>
            <person name="Ma J."/>
        </authorList>
    </citation>
    <scope>NUCLEOTIDE SEQUENCE [LARGE SCALE GENOMIC DNA]</scope>
    <source>
        <strain evidence="8">KCTC 42911</strain>
    </source>
</reference>
<evidence type="ECO:0000259" key="5">
    <source>
        <dbReference type="Pfam" id="PF00384"/>
    </source>
</evidence>
<accession>A0ABV7TBB0</accession>
<evidence type="ECO:0000313" key="7">
    <source>
        <dbReference type="EMBL" id="MFC3612837.1"/>
    </source>
</evidence>
<dbReference type="SUPFAM" id="SSF53706">
    <property type="entry name" value="Formate dehydrogenase/DMSO reductase, domains 1-3"/>
    <property type="match status" value="1"/>
</dbReference>
<keyword evidence="4" id="KW-0411">Iron-sulfur</keyword>
<dbReference type="RefSeq" id="WP_386734026.1">
    <property type="nucleotide sequence ID" value="NZ_JBHRXI010000002.1"/>
</dbReference>
<evidence type="ECO:0000256" key="1">
    <source>
        <dbReference type="ARBA" id="ARBA00010312"/>
    </source>
</evidence>
<name>A0ABV7TBB0_9RHOB</name>
<dbReference type="InterPro" id="IPR050612">
    <property type="entry name" value="Prok_Mopterin_Oxidored"/>
</dbReference>
<comment type="similarity">
    <text evidence="1">Belongs to the prokaryotic molybdopterin-containing oxidoreductase family.</text>
</comment>
<dbReference type="Gene3D" id="2.40.40.20">
    <property type="match status" value="1"/>
</dbReference>
<dbReference type="Gene3D" id="3.40.50.740">
    <property type="match status" value="1"/>
</dbReference>
<evidence type="ECO:0000256" key="4">
    <source>
        <dbReference type="ARBA" id="ARBA00023014"/>
    </source>
</evidence>
<dbReference type="InterPro" id="IPR009010">
    <property type="entry name" value="Asp_de-COase-like_dom_sf"/>
</dbReference>
<dbReference type="Pfam" id="PF00384">
    <property type="entry name" value="Molybdopterin"/>
    <property type="match status" value="1"/>
</dbReference>
<dbReference type="Proteomes" id="UP001595629">
    <property type="component" value="Unassembled WGS sequence"/>
</dbReference>
<evidence type="ECO:0000313" key="8">
    <source>
        <dbReference type="Proteomes" id="UP001595629"/>
    </source>
</evidence>
<dbReference type="PANTHER" id="PTHR43742">
    <property type="entry name" value="TRIMETHYLAMINE-N-OXIDE REDUCTASE"/>
    <property type="match status" value="1"/>
</dbReference>
<evidence type="ECO:0000256" key="2">
    <source>
        <dbReference type="ARBA" id="ARBA00022723"/>
    </source>
</evidence>
<gene>
    <name evidence="7" type="ORF">ACFORG_03605</name>
</gene>
<organism evidence="7 8">
    <name type="scientific">Lutimaribacter marinistellae</name>
    <dbReference type="NCBI Taxonomy" id="1820329"/>
    <lineage>
        <taxon>Bacteria</taxon>
        <taxon>Pseudomonadati</taxon>
        <taxon>Pseudomonadota</taxon>
        <taxon>Alphaproteobacteria</taxon>
        <taxon>Rhodobacterales</taxon>
        <taxon>Roseobacteraceae</taxon>
        <taxon>Lutimaribacter</taxon>
    </lineage>
</organism>
<keyword evidence="3" id="KW-0408">Iron</keyword>